<dbReference type="InParanoid" id="A0A165J6F6"/>
<proteinExistence type="predicted"/>
<dbReference type="OrthoDB" id="660555at2759"/>
<gene>
    <name evidence="2" type="ORF">EXIGLDRAFT_767144</name>
</gene>
<name>A0A165J6F6_EXIGL</name>
<accession>A0A165J6F6</accession>
<sequence length="134" mass="15417">MHIERGWDSHLCEFLLFPDCLLWLESDAQQPSTPMNPSGERRRRSDNAPGTLKSGVLKPSAIERIQGRYGRRRQRGEVWTYEGRAELIDIDVIMPVGKKRTCRHDGDGARLFSIFCEVRQRSAASHSLPVQRRD</sequence>
<dbReference type="Proteomes" id="UP000077266">
    <property type="component" value="Unassembled WGS sequence"/>
</dbReference>
<organism evidence="2 3">
    <name type="scientific">Exidia glandulosa HHB12029</name>
    <dbReference type="NCBI Taxonomy" id="1314781"/>
    <lineage>
        <taxon>Eukaryota</taxon>
        <taxon>Fungi</taxon>
        <taxon>Dikarya</taxon>
        <taxon>Basidiomycota</taxon>
        <taxon>Agaricomycotina</taxon>
        <taxon>Agaricomycetes</taxon>
        <taxon>Auriculariales</taxon>
        <taxon>Exidiaceae</taxon>
        <taxon>Exidia</taxon>
    </lineage>
</organism>
<dbReference type="AlphaFoldDB" id="A0A165J6F6"/>
<dbReference type="EMBL" id="KV425973">
    <property type="protein sequence ID" value="KZV94397.1"/>
    <property type="molecule type" value="Genomic_DNA"/>
</dbReference>
<reference evidence="2 3" key="1">
    <citation type="journal article" date="2016" name="Mol. Biol. Evol.">
        <title>Comparative Genomics of Early-Diverging Mushroom-Forming Fungi Provides Insights into the Origins of Lignocellulose Decay Capabilities.</title>
        <authorList>
            <person name="Nagy L.G."/>
            <person name="Riley R."/>
            <person name="Tritt A."/>
            <person name="Adam C."/>
            <person name="Daum C."/>
            <person name="Floudas D."/>
            <person name="Sun H."/>
            <person name="Yadav J.S."/>
            <person name="Pangilinan J."/>
            <person name="Larsson K.H."/>
            <person name="Matsuura K."/>
            <person name="Barry K."/>
            <person name="Labutti K."/>
            <person name="Kuo R."/>
            <person name="Ohm R.A."/>
            <person name="Bhattacharya S.S."/>
            <person name="Shirouzu T."/>
            <person name="Yoshinaga Y."/>
            <person name="Martin F.M."/>
            <person name="Grigoriev I.V."/>
            <person name="Hibbett D.S."/>
        </authorList>
    </citation>
    <scope>NUCLEOTIDE SEQUENCE [LARGE SCALE GENOMIC DNA]</scope>
    <source>
        <strain evidence="2 3">HHB12029</strain>
    </source>
</reference>
<feature type="region of interest" description="Disordered" evidence="1">
    <location>
        <begin position="29"/>
        <end position="55"/>
    </location>
</feature>
<keyword evidence="3" id="KW-1185">Reference proteome</keyword>
<evidence type="ECO:0000256" key="1">
    <source>
        <dbReference type="SAM" id="MobiDB-lite"/>
    </source>
</evidence>
<evidence type="ECO:0000313" key="3">
    <source>
        <dbReference type="Proteomes" id="UP000077266"/>
    </source>
</evidence>
<evidence type="ECO:0000313" key="2">
    <source>
        <dbReference type="EMBL" id="KZV94397.1"/>
    </source>
</evidence>
<protein>
    <submittedName>
        <fullName evidence="2">Uncharacterized protein</fullName>
    </submittedName>
</protein>